<feature type="compositionally biased region" description="Basic and acidic residues" evidence="1">
    <location>
        <begin position="371"/>
        <end position="387"/>
    </location>
</feature>
<feature type="compositionally biased region" description="Basic residues" evidence="1">
    <location>
        <begin position="421"/>
        <end position="430"/>
    </location>
</feature>
<feature type="compositionally biased region" description="Basic and acidic residues" evidence="1">
    <location>
        <begin position="463"/>
        <end position="474"/>
    </location>
</feature>
<dbReference type="Proteomes" id="UP000078544">
    <property type="component" value="Unassembled WGS sequence"/>
</dbReference>
<gene>
    <name evidence="2" type="ORF">AAL_05674</name>
</gene>
<feature type="region of interest" description="Disordered" evidence="1">
    <location>
        <begin position="331"/>
        <end position="500"/>
    </location>
</feature>
<evidence type="ECO:0000256" key="1">
    <source>
        <dbReference type="SAM" id="MobiDB-lite"/>
    </source>
</evidence>
<organism evidence="2 3">
    <name type="scientific">Moelleriella libera RCEF 2490</name>
    <dbReference type="NCBI Taxonomy" id="1081109"/>
    <lineage>
        <taxon>Eukaryota</taxon>
        <taxon>Fungi</taxon>
        <taxon>Dikarya</taxon>
        <taxon>Ascomycota</taxon>
        <taxon>Pezizomycotina</taxon>
        <taxon>Sordariomycetes</taxon>
        <taxon>Hypocreomycetidae</taxon>
        <taxon>Hypocreales</taxon>
        <taxon>Clavicipitaceae</taxon>
        <taxon>Moelleriella</taxon>
    </lineage>
</organism>
<evidence type="ECO:0000313" key="3">
    <source>
        <dbReference type="Proteomes" id="UP000078544"/>
    </source>
</evidence>
<evidence type="ECO:0000313" key="2">
    <source>
        <dbReference type="EMBL" id="KZZ93289.1"/>
    </source>
</evidence>
<feature type="compositionally biased region" description="Acidic residues" evidence="1">
    <location>
        <begin position="438"/>
        <end position="462"/>
    </location>
</feature>
<comment type="caution">
    <text evidence="2">The sequence shown here is derived from an EMBL/GenBank/DDBJ whole genome shotgun (WGS) entry which is preliminary data.</text>
</comment>
<reference evidence="2 3" key="1">
    <citation type="journal article" date="2016" name="Genome Biol. Evol.">
        <title>Divergent and convergent evolution of fungal pathogenicity.</title>
        <authorList>
            <person name="Shang Y."/>
            <person name="Xiao G."/>
            <person name="Zheng P."/>
            <person name="Cen K."/>
            <person name="Zhan S."/>
            <person name="Wang C."/>
        </authorList>
    </citation>
    <scope>NUCLEOTIDE SEQUENCE [LARGE SCALE GENOMIC DNA]</scope>
    <source>
        <strain evidence="2 3">RCEF 2490</strain>
    </source>
</reference>
<feature type="region of interest" description="Disordered" evidence="1">
    <location>
        <begin position="1"/>
        <end position="73"/>
    </location>
</feature>
<dbReference type="EMBL" id="AZGY01000013">
    <property type="protein sequence ID" value="KZZ93289.1"/>
    <property type="molecule type" value="Genomic_DNA"/>
</dbReference>
<protein>
    <recommendedName>
        <fullName evidence="4">Myb-like domain-containing protein</fullName>
    </recommendedName>
</protein>
<proteinExistence type="predicted"/>
<dbReference type="AlphaFoldDB" id="A0A167ZZM7"/>
<dbReference type="STRING" id="1081109.A0A167ZZM7"/>
<keyword evidence="3" id="KW-1185">Reference proteome</keyword>
<sequence>MPPQIHATAPQSGGQGRRGLKSGSLSNDPPAVRGAPRTGTAVSVASVPTHPGHDDDDDAESSDSALSGAARGEEEKFQIMKALSADVERTTGRLEQRLRNGTYDNTRVFAVVLKTTRATFHSLMDTCSDPASPFVDFTWLEGFGRRTATDTGSLASVFARANLILALDEVESNKDAIALSVLKFLDDAFPQLLTVPHNGSRHTKLALAIRTQYLIEQLADIAAQGRAVNVAATIASIFCGQTAGHDYPLLLKEGPFRSLTERDLDLEEDPSTMLDISDRAQELYELASQDKEHYGVQAMRARYPLSKVWGDFREWCLEEYANVLDAAGRGSAPAHVDEEDAFQDAREDPAESMDESQVSPMPTIRRAPHGTRKEESFLQRRGHDAKAQFRAMGPPSDAPDDAPTSTRRLLVSESGGSSPAKHSHARKRPHHEVTGGGDGDDDDDDDDSDDGDDDDDEDDPFQTDDRSNVADRRRAQLKATHPVPARRRVPLRSSPQADYGYVESKKREIVARHRALNTLTSSSAPPPPSRVPSSRISAAIDADRQRHGWSENDKNLLIKLIYDTRAKWSTIEKEHNNEFEWPRNQQAYRDKARNMKVDLLIGDFVLPGGFDLVLLGKKEKEKLLSLGKNPYRRESDVDRNGRAINTDV</sequence>
<accession>A0A167ZZM7</accession>
<evidence type="ECO:0008006" key="4">
    <source>
        <dbReference type="Google" id="ProtNLM"/>
    </source>
</evidence>
<name>A0A167ZZM7_9HYPO</name>
<dbReference type="OrthoDB" id="5398572at2759"/>